<evidence type="ECO:0000313" key="3">
    <source>
        <dbReference type="Proteomes" id="UP001221838"/>
    </source>
</evidence>
<evidence type="ECO:0000256" key="1">
    <source>
        <dbReference type="SAM" id="Phobius"/>
    </source>
</evidence>
<feature type="transmembrane region" description="Helical" evidence="1">
    <location>
        <begin position="68"/>
        <end position="86"/>
    </location>
</feature>
<keyword evidence="1" id="KW-0812">Transmembrane</keyword>
<reference evidence="2 3" key="1">
    <citation type="submission" date="2022-11" db="EMBL/GenBank/DDBJ databases">
        <title>Minimal conservation of predation-associated metabolite biosynthetic gene clusters underscores biosynthetic potential of Myxococcota including descriptions for ten novel species: Archangium lansinium sp. nov., Myxococcus landrumus sp. nov., Nannocystis bai.</title>
        <authorList>
            <person name="Ahearne A."/>
            <person name="Stevens C."/>
            <person name="Dowd S."/>
        </authorList>
    </citation>
    <scope>NUCLEOTIDE SEQUENCE [LARGE SCALE GENOMIC DNA]</scope>
    <source>
        <strain evidence="2 3">NCWAL01</strain>
    </source>
</reference>
<keyword evidence="1" id="KW-1133">Transmembrane helix</keyword>
<proteinExistence type="predicted"/>
<organism evidence="2 3">
    <name type="scientific">Stigmatella ashevillensis</name>
    <dbReference type="NCBI Taxonomy" id="2995309"/>
    <lineage>
        <taxon>Bacteria</taxon>
        <taxon>Pseudomonadati</taxon>
        <taxon>Myxococcota</taxon>
        <taxon>Myxococcia</taxon>
        <taxon>Myxococcales</taxon>
        <taxon>Cystobacterineae</taxon>
        <taxon>Archangiaceae</taxon>
        <taxon>Stigmatella</taxon>
    </lineage>
</organism>
<accession>A0ABT5D8I0</accession>
<dbReference type="EMBL" id="JAQNDM010000002">
    <property type="protein sequence ID" value="MDC0708587.1"/>
    <property type="molecule type" value="Genomic_DNA"/>
</dbReference>
<sequence length="118" mass="13010">MRYRVRTPEGELDYASLGDLQQAYVQGLVEPHDEVLEEGGSLWRKAESLPVLVRARSSAPKPRARSQALAVSVGVLLATVALVLMWQEAGLFLMLAIALLVGVLMRVTLKAFRRPPPF</sequence>
<feature type="transmembrane region" description="Helical" evidence="1">
    <location>
        <begin position="92"/>
        <end position="109"/>
    </location>
</feature>
<keyword evidence="1" id="KW-0472">Membrane</keyword>
<evidence type="ECO:0000313" key="2">
    <source>
        <dbReference type="EMBL" id="MDC0708587.1"/>
    </source>
</evidence>
<protein>
    <recommendedName>
        <fullName evidence="4">GYF domain-containing protein</fullName>
    </recommendedName>
</protein>
<comment type="caution">
    <text evidence="2">The sequence shown here is derived from an EMBL/GenBank/DDBJ whole genome shotgun (WGS) entry which is preliminary data.</text>
</comment>
<keyword evidence="3" id="KW-1185">Reference proteome</keyword>
<dbReference type="Proteomes" id="UP001221838">
    <property type="component" value="Unassembled WGS sequence"/>
</dbReference>
<evidence type="ECO:0008006" key="4">
    <source>
        <dbReference type="Google" id="ProtNLM"/>
    </source>
</evidence>
<gene>
    <name evidence="2" type="ORF">POL68_08920</name>
</gene>
<name>A0ABT5D8I0_9BACT</name>
<dbReference type="RefSeq" id="WP_272136543.1">
    <property type="nucleotide sequence ID" value="NZ_JAQNDM010000002.1"/>
</dbReference>